<dbReference type="GO" id="GO:0032502">
    <property type="term" value="P:developmental process"/>
    <property type="evidence" value="ECO:0007669"/>
    <property type="project" value="UniProtKB-ARBA"/>
</dbReference>
<dbReference type="AlphaFoldDB" id="A0AAY3ZXX9"/>
<dbReference type="FunFam" id="3.30.160.60:FF:002343">
    <property type="entry name" value="Zinc finger protein 33A"/>
    <property type="match status" value="1"/>
</dbReference>
<evidence type="ECO:0000256" key="1">
    <source>
        <dbReference type="ARBA" id="ARBA00004123"/>
    </source>
</evidence>
<evidence type="ECO:0000256" key="7">
    <source>
        <dbReference type="PROSITE-ProRule" id="PRU00042"/>
    </source>
</evidence>
<keyword evidence="4 7" id="KW-0863">Zinc-finger</keyword>
<dbReference type="Gene3D" id="3.30.160.60">
    <property type="entry name" value="Classic Zinc Finger"/>
    <property type="match status" value="5"/>
</dbReference>
<protein>
    <recommendedName>
        <fullName evidence="8">C2H2-type domain-containing protein</fullName>
    </recommendedName>
</protein>
<keyword evidence="6" id="KW-0539">Nucleus</keyword>
<accession>A0AAY3ZXX9</accession>
<dbReference type="Pfam" id="PF00096">
    <property type="entry name" value="zf-C2H2"/>
    <property type="match status" value="4"/>
</dbReference>
<proteinExistence type="predicted"/>
<evidence type="ECO:0000256" key="4">
    <source>
        <dbReference type="ARBA" id="ARBA00022771"/>
    </source>
</evidence>
<keyword evidence="5" id="KW-0862">Zinc</keyword>
<dbReference type="GO" id="GO:0008270">
    <property type="term" value="F:zinc ion binding"/>
    <property type="evidence" value="ECO:0007669"/>
    <property type="project" value="UniProtKB-KW"/>
</dbReference>
<dbReference type="PANTHER" id="PTHR24406">
    <property type="entry name" value="TRANSCRIPTIONAL REPRESSOR CTCFL-RELATED"/>
    <property type="match status" value="1"/>
</dbReference>
<keyword evidence="3" id="KW-0677">Repeat</keyword>
<dbReference type="GeneTree" id="ENSGT01150000286958"/>
<organism evidence="9 10">
    <name type="scientific">Denticeps clupeoides</name>
    <name type="common">denticle herring</name>
    <dbReference type="NCBI Taxonomy" id="299321"/>
    <lineage>
        <taxon>Eukaryota</taxon>
        <taxon>Metazoa</taxon>
        <taxon>Chordata</taxon>
        <taxon>Craniata</taxon>
        <taxon>Vertebrata</taxon>
        <taxon>Euteleostomi</taxon>
        <taxon>Actinopterygii</taxon>
        <taxon>Neopterygii</taxon>
        <taxon>Teleostei</taxon>
        <taxon>Clupei</taxon>
        <taxon>Clupeiformes</taxon>
        <taxon>Denticipitoidei</taxon>
        <taxon>Denticipitidae</taxon>
        <taxon>Denticeps</taxon>
    </lineage>
</organism>
<dbReference type="Ensembl" id="ENSDCDT00010001405.1">
    <property type="protein sequence ID" value="ENSDCDP00010001344.1"/>
    <property type="gene ID" value="ENSDCDG00010000717.1"/>
</dbReference>
<dbReference type="InterPro" id="IPR013087">
    <property type="entry name" value="Znf_C2H2_type"/>
</dbReference>
<dbReference type="InterPro" id="IPR036236">
    <property type="entry name" value="Znf_C2H2_sf"/>
</dbReference>
<feature type="domain" description="C2H2-type" evidence="8">
    <location>
        <begin position="140"/>
        <end position="167"/>
    </location>
</feature>
<dbReference type="SUPFAM" id="SSF57667">
    <property type="entry name" value="beta-beta-alpha zinc fingers"/>
    <property type="match status" value="3"/>
</dbReference>
<keyword evidence="2" id="KW-0479">Metal-binding</keyword>
<dbReference type="FunFam" id="3.30.160.60:FF:000100">
    <property type="entry name" value="Zinc finger 45-like"/>
    <property type="match status" value="1"/>
</dbReference>
<dbReference type="SMART" id="SM00355">
    <property type="entry name" value="ZnF_C2H2"/>
    <property type="match status" value="5"/>
</dbReference>
<dbReference type="FunFam" id="3.30.160.60:FF:000202">
    <property type="entry name" value="Zinc finger protein 574"/>
    <property type="match status" value="1"/>
</dbReference>
<evidence type="ECO:0000313" key="10">
    <source>
        <dbReference type="Proteomes" id="UP000694580"/>
    </source>
</evidence>
<evidence type="ECO:0000256" key="2">
    <source>
        <dbReference type="ARBA" id="ARBA00022723"/>
    </source>
</evidence>
<feature type="domain" description="C2H2-type" evidence="8">
    <location>
        <begin position="195"/>
        <end position="222"/>
    </location>
</feature>
<keyword evidence="10" id="KW-1185">Reference proteome</keyword>
<dbReference type="FunFam" id="3.30.160.60:FF:000358">
    <property type="entry name" value="zinc finger protein 24"/>
    <property type="match status" value="1"/>
</dbReference>
<reference evidence="9 10" key="1">
    <citation type="submission" date="2020-06" db="EMBL/GenBank/DDBJ databases">
        <authorList>
            <consortium name="Wellcome Sanger Institute Data Sharing"/>
        </authorList>
    </citation>
    <scope>NUCLEOTIDE SEQUENCE [LARGE SCALE GENOMIC DNA]</scope>
</reference>
<evidence type="ECO:0000313" key="9">
    <source>
        <dbReference type="Ensembl" id="ENSDCDP00010001344.1"/>
    </source>
</evidence>
<evidence type="ECO:0000256" key="6">
    <source>
        <dbReference type="ARBA" id="ARBA00023242"/>
    </source>
</evidence>
<feature type="domain" description="C2H2-type" evidence="8">
    <location>
        <begin position="223"/>
        <end position="250"/>
    </location>
</feature>
<dbReference type="PROSITE" id="PS00028">
    <property type="entry name" value="ZINC_FINGER_C2H2_1"/>
    <property type="match status" value="5"/>
</dbReference>
<dbReference type="InterPro" id="IPR050888">
    <property type="entry name" value="ZnF_C2H2-type_TF"/>
</dbReference>
<reference evidence="9" key="2">
    <citation type="submission" date="2025-08" db="UniProtKB">
        <authorList>
            <consortium name="Ensembl"/>
        </authorList>
    </citation>
    <scope>IDENTIFICATION</scope>
</reference>
<name>A0AAY3ZXX9_9TELE</name>
<dbReference type="GO" id="GO:0005634">
    <property type="term" value="C:nucleus"/>
    <property type="evidence" value="ECO:0007669"/>
    <property type="project" value="UniProtKB-SubCell"/>
</dbReference>
<evidence type="ECO:0000259" key="8">
    <source>
        <dbReference type="PROSITE" id="PS50157"/>
    </source>
</evidence>
<feature type="domain" description="C2H2-type" evidence="8">
    <location>
        <begin position="267"/>
        <end position="290"/>
    </location>
</feature>
<comment type="subcellular location">
    <subcellularLocation>
        <location evidence="1">Nucleus</location>
    </subcellularLocation>
</comment>
<dbReference type="PROSITE" id="PS50157">
    <property type="entry name" value="ZINC_FINGER_C2H2_2"/>
    <property type="match status" value="5"/>
</dbReference>
<reference evidence="9" key="3">
    <citation type="submission" date="2025-09" db="UniProtKB">
        <authorList>
            <consortium name="Ensembl"/>
        </authorList>
    </citation>
    <scope>IDENTIFICATION</scope>
</reference>
<dbReference type="Proteomes" id="UP000694580">
    <property type="component" value="Chromosome 4"/>
</dbReference>
<feature type="domain" description="C2H2-type" evidence="8">
    <location>
        <begin position="167"/>
        <end position="194"/>
    </location>
</feature>
<evidence type="ECO:0000256" key="5">
    <source>
        <dbReference type="ARBA" id="ARBA00022833"/>
    </source>
</evidence>
<evidence type="ECO:0000256" key="3">
    <source>
        <dbReference type="ARBA" id="ARBA00022737"/>
    </source>
</evidence>
<sequence length="290" mass="33225">FFRTFLLSLKRSFLNQEAEATPVWSSKHIETDFRHDWPPERGSRGPSENSDSQVEIINRFPLHTSQETSTYPISCSVKLDTAKGEIREMQTKPPSISPGLSQGCSLQVHYQGELPVPGSNLSVYGNSPLPSQDDPGPKPFRCARCPKSFSQYKHLRVHQKLHTQRSHPCIHCGRTFLHLCHLKAHMLTHVGKKPLNCPQCDKAFVYNFELKLHLRQHSGEKPYVCTHCGKCFARQSNFKQHQNIHTQEKMFSCAYCGMRFTRSSNLRTCPQCGQRFVCQAHLMDHLLKSH</sequence>